<evidence type="ECO:0000256" key="1">
    <source>
        <dbReference type="ARBA" id="ARBA00023015"/>
    </source>
</evidence>
<evidence type="ECO:0000259" key="5">
    <source>
        <dbReference type="PROSITE" id="PS50977"/>
    </source>
</evidence>
<proteinExistence type="predicted"/>
<dbReference type="PANTHER" id="PTHR30055:SF234">
    <property type="entry name" value="HTH-TYPE TRANSCRIPTIONAL REGULATOR BETI"/>
    <property type="match status" value="1"/>
</dbReference>
<evidence type="ECO:0000256" key="4">
    <source>
        <dbReference type="PROSITE-ProRule" id="PRU00335"/>
    </source>
</evidence>
<protein>
    <submittedName>
        <fullName evidence="6">TetR family transcriptional regulator</fullName>
    </submittedName>
</protein>
<feature type="DNA-binding region" description="H-T-H motif" evidence="4">
    <location>
        <begin position="41"/>
        <end position="60"/>
    </location>
</feature>
<dbReference type="PATRIC" id="fig|740709.3.peg.699"/>
<organism evidence="6 7">
    <name type="scientific">Idiomarina xiamenensis 10-D-4</name>
    <dbReference type="NCBI Taxonomy" id="740709"/>
    <lineage>
        <taxon>Bacteria</taxon>
        <taxon>Pseudomonadati</taxon>
        <taxon>Pseudomonadota</taxon>
        <taxon>Gammaproteobacteria</taxon>
        <taxon>Alteromonadales</taxon>
        <taxon>Idiomarinaceae</taxon>
        <taxon>Idiomarina</taxon>
    </lineage>
</organism>
<dbReference type="GO" id="GO:0003700">
    <property type="term" value="F:DNA-binding transcription factor activity"/>
    <property type="evidence" value="ECO:0007669"/>
    <property type="project" value="TreeGrafter"/>
</dbReference>
<dbReference type="Pfam" id="PF17937">
    <property type="entry name" value="TetR_C_28"/>
    <property type="match status" value="1"/>
</dbReference>
<evidence type="ECO:0000313" key="7">
    <source>
        <dbReference type="Proteomes" id="UP000014115"/>
    </source>
</evidence>
<accession>K2KF50</accession>
<dbReference type="InterPro" id="IPR050109">
    <property type="entry name" value="HTH-type_TetR-like_transc_reg"/>
</dbReference>
<dbReference type="InterPro" id="IPR009057">
    <property type="entry name" value="Homeodomain-like_sf"/>
</dbReference>
<gene>
    <name evidence="6" type="ORF">A10D4_03470</name>
</gene>
<evidence type="ECO:0000256" key="2">
    <source>
        <dbReference type="ARBA" id="ARBA00023125"/>
    </source>
</evidence>
<dbReference type="InterPro" id="IPR001647">
    <property type="entry name" value="HTH_TetR"/>
</dbReference>
<reference evidence="6 7" key="1">
    <citation type="journal article" date="2012" name="J. Bacteriol.">
        <title>Genome Sequence of Idiomarina xiamenensis Type Strain 10-D-4.</title>
        <authorList>
            <person name="Lai Q."/>
            <person name="Wang L."/>
            <person name="Wang W."/>
            <person name="Shao Z."/>
        </authorList>
    </citation>
    <scope>NUCLEOTIDE SEQUENCE [LARGE SCALE GENOMIC DNA]</scope>
    <source>
        <strain evidence="6 7">10-D-4</strain>
    </source>
</reference>
<keyword evidence="3" id="KW-0804">Transcription</keyword>
<evidence type="ECO:0000256" key="3">
    <source>
        <dbReference type="ARBA" id="ARBA00023163"/>
    </source>
</evidence>
<dbReference type="InterPro" id="IPR041479">
    <property type="entry name" value="TetR_CgmR_C"/>
</dbReference>
<keyword evidence="7" id="KW-1185">Reference proteome</keyword>
<dbReference type="eggNOG" id="COG1309">
    <property type="taxonomic scope" value="Bacteria"/>
</dbReference>
<dbReference type="Gene3D" id="1.10.357.10">
    <property type="entry name" value="Tetracycline Repressor, domain 2"/>
    <property type="match status" value="1"/>
</dbReference>
<keyword evidence="2 4" id="KW-0238">DNA-binding</keyword>
<dbReference type="STRING" id="740709.A10D4_03470"/>
<dbReference type="SUPFAM" id="SSF46689">
    <property type="entry name" value="Homeodomain-like"/>
    <property type="match status" value="1"/>
</dbReference>
<dbReference type="AlphaFoldDB" id="K2KF50"/>
<dbReference type="Proteomes" id="UP000014115">
    <property type="component" value="Unassembled WGS sequence"/>
</dbReference>
<dbReference type="PANTHER" id="PTHR30055">
    <property type="entry name" value="HTH-TYPE TRANSCRIPTIONAL REGULATOR RUTR"/>
    <property type="match status" value="1"/>
</dbReference>
<dbReference type="PROSITE" id="PS50977">
    <property type="entry name" value="HTH_TETR_2"/>
    <property type="match status" value="1"/>
</dbReference>
<evidence type="ECO:0000313" key="6">
    <source>
        <dbReference type="EMBL" id="EKE85372.1"/>
    </source>
</evidence>
<sequence>MQTAKRQTNEAKKCAGRPSNRDVILDAAEQLVGEQGAAHLTFDALCQATGISKGGLLYHFASKDMLLAAMLTRQVERNQQLRKQLQAQQQGQRDSYLRGVLLAALNCQEESPTLNSAMLAVAANSPELLQPLQQDLNQVFERLAQSDIGKDKALLLFFAAKGVRMFEMLGLCDASCEQREAFADALLKLVDEWQPGA</sequence>
<dbReference type="Pfam" id="PF00440">
    <property type="entry name" value="TetR_N"/>
    <property type="match status" value="1"/>
</dbReference>
<dbReference type="GO" id="GO:0000976">
    <property type="term" value="F:transcription cis-regulatory region binding"/>
    <property type="evidence" value="ECO:0007669"/>
    <property type="project" value="TreeGrafter"/>
</dbReference>
<keyword evidence="1" id="KW-0805">Transcription regulation</keyword>
<dbReference type="OrthoDB" id="9798857at2"/>
<dbReference type="EMBL" id="AMRG01000003">
    <property type="protein sequence ID" value="EKE85372.1"/>
    <property type="molecule type" value="Genomic_DNA"/>
</dbReference>
<name>K2KF50_9GAMM</name>
<dbReference type="RefSeq" id="WP_008487755.1">
    <property type="nucleotide sequence ID" value="NZ_AMRG01000003.1"/>
</dbReference>
<feature type="domain" description="HTH tetR-type" evidence="5">
    <location>
        <begin position="18"/>
        <end position="78"/>
    </location>
</feature>
<comment type="caution">
    <text evidence="6">The sequence shown here is derived from an EMBL/GenBank/DDBJ whole genome shotgun (WGS) entry which is preliminary data.</text>
</comment>
<dbReference type="PRINTS" id="PR00455">
    <property type="entry name" value="HTHTETR"/>
</dbReference>